<keyword evidence="3" id="KW-1185">Reference proteome</keyword>
<dbReference type="Proteomes" id="UP000191522">
    <property type="component" value="Unassembled WGS sequence"/>
</dbReference>
<dbReference type="OrthoDB" id="4269539at2759"/>
<evidence type="ECO:0000313" key="2">
    <source>
        <dbReference type="EMBL" id="OQD78467.1"/>
    </source>
</evidence>
<dbReference type="OMA" id="ACCYTIG"/>
<organism evidence="2 3">
    <name type="scientific">Penicillium decumbens</name>
    <dbReference type="NCBI Taxonomy" id="69771"/>
    <lineage>
        <taxon>Eukaryota</taxon>
        <taxon>Fungi</taxon>
        <taxon>Dikarya</taxon>
        <taxon>Ascomycota</taxon>
        <taxon>Pezizomycotina</taxon>
        <taxon>Eurotiomycetes</taxon>
        <taxon>Eurotiomycetidae</taxon>
        <taxon>Eurotiales</taxon>
        <taxon>Aspergillaceae</taxon>
        <taxon>Penicillium</taxon>
    </lineage>
</organism>
<accession>A0A1V6PNZ1</accession>
<feature type="chain" id="PRO_5012144555" evidence="1">
    <location>
        <begin position="20"/>
        <end position="106"/>
    </location>
</feature>
<dbReference type="AlphaFoldDB" id="A0A1V6PNZ1"/>
<keyword evidence="1" id="KW-0732">Signal</keyword>
<protein>
    <submittedName>
        <fullName evidence="2">Uncharacterized protein</fullName>
    </submittedName>
</protein>
<gene>
    <name evidence="2" type="ORF">PENDEC_c001G07222</name>
</gene>
<name>A0A1V6PNZ1_PENDC</name>
<evidence type="ECO:0000256" key="1">
    <source>
        <dbReference type="SAM" id="SignalP"/>
    </source>
</evidence>
<evidence type="ECO:0000313" key="3">
    <source>
        <dbReference type="Proteomes" id="UP000191522"/>
    </source>
</evidence>
<proteinExistence type="predicted"/>
<reference evidence="3" key="1">
    <citation type="journal article" date="2017" name="Nat. Microbiol.">
        <title>Global analysis of biosynthetic gene clusters reveals vast potential of secondary metabolite production in Penicillium species.</title>
        <authorList>
            <person name="Nielsen J.C."/>
            <person name="Grijseels S."/>
            <person name="Prigent S."/>
            <person name="Ji B."/>
            <person name="Dainat J."/>
            <person name="Nielsen K.F."/>
            <person name="Frisvad J.C."/>
            <person name="Workman M."/>
            <person name="Nielsen J."/>
        </authorList>
    </citation>
    <scope>NUCLEOTIDE SEQUENCE [LARGE SCALE GENOMIC DNA]</scope>
    <source>
        <strain evidence="3">IBT 11843</strain>
    </source>
</reference>
<sequence>MRVSAVVIAFASVLSLGAAQSATVKDERINMSCEFAKDKTGMLQFPYCCRDFKPLRGNSHGNEAEDCDLLHAPQLCEDQSRPACCYTIGPKKICTSHVVFQNAEDV</sequence>
<comment type="caution">
    <text evidence="2">The sequence shown here is derived from an EMBL/GenBank/DDBJ whole genome shotgun (WGS) entry which is preliminary data.</text>
</comment>
<dbReference type="EMBL" id="MDYL01000001">
    <property type="protein sequence ID" value="OQD78467.1"/>
    <property type="molecule type" value="Genomic_DNA"/>
</dbReference>
<feature type="signal peptide" evidence="1">
    <location>
        <begin position="1"/>
        <end position="19"/>
    </location>
</feature>